<keyword evidence="2" id="KW-1185">Reference proteome</keyword>
<organism evidence="1 2">
    <name type="scientific">Necator americanus</name>
    <name type="common">Human hookworm</name>
    <dbReference type="NCBI Taxonomy" id="51031"/>
    <lineage>
        <taxon>Eukaryota</taxon>
        <taxon>Metazoa</taxon>
        <taxon>Ecdysozoa</taxon>
        <taxon>Nematoda</taxon>
        <taxon>Chromadorea</taxon>
        <taxon>Rhabditida</taxon>
        <taxon>Rhabditina</taxon>
        <taxon>Rhabditomorpha</taxon>
        <taxon>Strongyloidea</taxon>
        <taxon>Ancylostomatidae</taxon>
        <taxon>Bunostominae</taxon>
        <taxon>Necator</taxon>
    </lineage>
</organism>
<evidence type="ECO:0000313" key="1">
    <source>
        <dbReference type="EMBL" id="ETN82231.1"/>
    </source>
</evidence>
<reference evidence="2" key="1">
    <citation type="journal article" date="2014" name="Nat. Genet.">
        <title>Genome of the human hookworm Necator americanus.</title>
        <authorList>
            <person name="Tang Y.T."/>
            <person name="Gao X."/>
            <person name="Rosa B.A."/>
            <person name="Abubucker S."/>
            <person name="Hallsworth-Pepin K."/>
            <person name="Martin J."/>
            <person name="Tyagi R."/>
            <person name="Heizer E."/>
            <person name="Zhang X."/>
            <person name="Bhonagiri-Palsikar V."/>
            <person name="Minx P."/>
            <person name="Warren W.C."/>
            <person name="Wang Q."/>
            <person name="Zhan B."/>
            <person name="Hotez P.J."/>
            <person name="Sternberg P.W."/>
            <person name="Dougall A."/>
            <person name="Gaze S.T."/>
            <person name="Mulvenna J."/>
            <person name="Sotillo J."/>
            <person name="Ranganathan S."/>
            <person name="Rabelo E.M."/>
            <person name="Wilson R.K."/>
            <person name="Felgner P.L."/>
            <person name="Bethony J."/>
            <person name="Hawdon J.M."/>
            <person name="Gasser R.B."/>
            <person name="Loukas A."/>
            <person name="Mitreva M."/>
        </authorList>
    </citation>
    <scope>NUCLEOTIDE SEQUENCE [LARGE SCALE GENOMIC DNA]</scope>
</reference>
<dbReference type="AlphaFoldDB" id="W2TM76"/>
<gene>
    <name evidence="1" type="ORF">NECAME_08053</name>
</gene>
<dbReference type="KEGG" id="nai:NECAME_08053"/>
<dbReference type="Proteomes" id="UP000053676">
    <property type="component" value="Unassembled WGS sequence"/>
</dbReference>
<proteinExistence type="predicted"/>
<evidence type="ECO:0000313" key="2">
    <source>
        <dbReference type="Proteomes" id="UP000053676"/>
    </source>
</evidence>
<name>W2TM76_NECAM</name>
<accession>W2TM76</accession>
<dbReference type="EMBL" id="KI658525">
    <property type="protein sequence ID" value="ETN82231.1"/>
    <property type="molecule type" value="Genomic_DNA"/>
</dbReference>
<protein>
    <submittedName>
        <fullName evidence="1">Uncharacterized protein</fullName>
    </submittedName>
</protein>
<sequence>MLDATSKYSLAFISVIDVAYMHGRTSFTNCSCSGSGLTNILDAALIRSLNKRRKRVENGKNKTEEPEFYLAL</sequence>